<dbReference type="RefSeq" id="WP_119120530.1">
    <property type="nucleotide sequence ID" value="NZ_QXIU01000230.1"/>
</dbReference>
<reference evidence="3 4" key="1">
    <citation type="submission" date="2018-09" db="EMBL/GenBank/DDBJ databases">
        <title>Discovery and Ecogenomic Context for Candidatus Cryosericales, a Global Caldiserica Order Active in Thawing Permafrost.</title>
        <authorList>
            <person name="Martinez M.A."/>
            <person name="Woodcroft B.J."/>
            <person name="Ignacio Espinoza J.C."/>
            <person name="Zayed A."/>
            <person name="Singleton C.M."/>
            <person name="Boyd J."/>
            <person name="Li Y.-F."/>
            <person name="Purvine S."/>
            <person name="Maughan H."/>
            <person name="Hodgkins S.B."/>
            <person name="Anderson D."/>
            <person name="Sederholm M."/>
            <person name="Temperton B."/>
            <person name="Saleska S.R."/>
            <person name="Tyson G.W."/>
            <person name="Rich V.I."/>
        </authorList>
    </citation>
    <scope>NUCLEOTIDE SEQUENCE [LARGE SCALE GENOMIC DNA]</scope>
    <source>
        <strain evidence="3 4">SMC5</strain>
    </source>
</reference>
<dbReference type="EMBL" id="QXIU01000230">
    <property type="protein sequence ID" value="RIE07541.1"/>
    <property type="molecule type" value="Genomic_DNA"/>
</dbReference>
<dbReference type="PANTHER" id="PTHR30290:SF82">
    <property type="entry name" value="ABC-TYPE DIPEPTIDE_OLIGOPEPTIDE TRANSPORT SYSTEM, PERIPLASMIC COMPONENT"/>
    <property type="match status" value="1"/>
</dbReference>
<gene>
    <name evidence="3" type="ORF">SMC5_09510</name>
</gene>
<dbReference type="Gene3D" id="3.90.76.10">
    <property type="entry name" value="Dipeptide-binding Protein, Domain 1"/>
    <property type="match status" value="1"/>
</dbReference>
<accession>A0A398D863</accession>
<evidence type="ECO:0000256" key="1">
    <source>
        <dbReference type="SAM" id="SignalP"/>
    </source>
</evidence>
<dbReference type="GO" id="GO:0015833">
    <property type="term" value="P:peptide transport"/>
    <property type="evidence" value="ECO:0007669"/>
    <property type="project" value="TreeGrafter"/>
</dbReference>
<evidence type="ECO:0000313" key="3">
    <source>
        <dbReference type="EMBL" id="RIE07541.1"/>
    </source>
</evidence>
<proteinExistence type="predicted"/>
<dbReference type="InterPro" id="IPR000914">
    <property type="entry name" value="SBP_5_dom"/>
</dbReference>
<dbReference type="AlphaFoldDB" id="A0A398D863"/>
<feature type="signal peptide" evidence="1">
    <location>
        <begin position="1"/>
        <end position="26"/>
    </location>
</feature>
<feature type="chain" id="PRO_5017266826" evidence="1">
    <location>
        <begin position="27"/>
        <end position="570"/>
    </location>
</feature>
<dbReference type="CDD" id="cd08509">
    <property type="entry name" value="PBP2_TmCBP_oligosaccharides_like"/>
    <property type="match status" value="1"/>
</dbReference>
<dbReference type="Gene3D" id="3.10.105.10">
    <property type="entry name" value="Dipeptide-binding Protein, Domain 3"/>
    <property type="match status" value="1"/>
</dbReference>
<keyword evidence="1" id="KW-0732">Signal</keyword>
<dbReference type="GO" id="GO:0030288">
    <property type="term" value="C:outer membrane-bounded periplasmic space"/>
    <property type="evidence" value="ECO:0007669"/>
    <property type="project" value="UniProtKB-ARBA"/>
</dbReference>
<organism evidence="3 4">
    <name type="scientific">Candidatus Cryosericum odellii</name>
    <dbReference type="NCBI Taxonomy" id="2290917"/>
    <lineage>
        <taxon>Bacteria</taxon>
        <taxon>Pseudomonadati</taxon>
        <taxon>Caldisericota/Cryosericota group</taxon>
        <taxon>Candidatus Cryosericota</taxon>
        <taxon>Candidatus Cryosericia</taxon>
        <taxon>Candidatus Cryosericales</taxon>
        <taxon>Candidatus Cryosericaceae</taxon>
        <taxon>Candidatus Cryosericum</taxon>
    </lineage>
</organism>
<dbReference type="PIRSF" id="PIRSF002741">
    <property type="entry name" value="MppA"/>
    <property type="match status" value="1"/>
</dbReference>
<protein>
    <submittedName>
        <fullName evidence="3">ABC transporter substrate-binding protein</fullName>
    </submittedName>
</protein>
<comment type="caution">
    <text evidence="3">The sequence shown here is derived from an EMBL/GenBank/DDBJ whole genome shotgun (WGS) entry which is preliminary data.</text>
</comment>
<dbReference type="GO" id="GO:1904680">
    <property type="term" value="F:peptide transmembrane transporter activity"/>
    <property type="evidence" value="ECO:0007669"/>
    <property type="project" value="TreeGrafter"/>
</dbReference>
<name>A0A398D863_9BACT</name>
<feature type="domain" description="Solute-binding protein family 5" evidence="2">
    <location>
        <begin position="79"/>
        <end position="458"/>
    </location>
</feature>
<sequence length="570" mass="63594">MRRVVSILLVLALLTGVLGVTSVAAAATTEFPRSQTLYTGGKQWGPPSNWNPFMTGNYATGTIGLCYETLFLYDPLTAKFTPWLASSGKWTNSTTYRLVLRPGLTWSDGKALTVDDVKFTIELGKKTTLNFSSLWSWLTSITKVNSTTLDFKFKTALYQEWDNYLYNLPIVPQHIWGTKSLTDVATGANDKPVGSGAYLYNTYDQTKMVWEKNVNWWATKALKLSVAPKYIIDLVNTSNENSLGLVLQGQEDLNNNYLPGISTLLTGGYALHTYYPSAPYDIAANTAWLDINLQKKPMSDLAFRKALAYGINVADIVSRDYNNMVQASDPTGLLPMWNKYVDQAVVKKLGITYNPAKAKQVLAAAGYKDVNHDGFVENKDGTKIVLKLIVPNGWSDWMAAAQMISKSAKTVGIKIVASYPDFNGYLDARLKGTFDLAIDNQANVSNSPWTYYHFIFYDQLKDIPTTQGGNYGRYNNKTAFALVTQLDKTKTTDLAAMKAVISKLQTIQLTDLPMIPLWYNGMWAQMSTTYWTNWPSSVAGKNHDLPVTWNGYWNMTAILMLTQLKAVKQP</sequence>
<dbReference type="Pfam" id="PF00496">
    <property type="entry name" value="SBP_bac_5"/>
    <property type="match status" value="1"/>
</dbReference>
<dbReference type="GO" id="GO:0043190">
    <property type="term" value="C:ATP-binding cassette (ABC) transporter complex"/>
    <property type="evidence" value="ECO:0007669"/>
    <property type="project" value="InterPro"/>
</dbReference>
<dbReference type="PANTHER" id="PTHR30290">
    <property type="entry name" value="PERIPLASMIC BINDING COMPONENT OF ABC TRANSPORTER"/>
    <property type="match status" value="1"/>
</dbReference>
<evidence type="ECO:0000313" key="4">
    <source>
        <dbReference type="Proteomes" id="UP000266489"/>
    </source>
</evidence>
<dbReference type="SUPFAM" id="SSF53850">
    <property type="entry name" value="Periplasmic binding protein-like II"/>
    <property type="match status" value="1"/>
</dbReference>
<dbReference type="Gene3D" id="3.40.190.10">
    <property type="entry name" value="Periplasmic binding protein-like II"/>
    <property type="match status" value="1"/>
</dbReference>
<evidence type="ECO:0000259" key="2">
    <source>
        <dbReference type="Pfam" id="PF00496"/>
    </source>
</evidence>
<dbReference type="InterPro" id="IPR030678">
    <property type="entry name" value="Peptide/Ni-bd"/>
</dbReference>
<dbReference type="Proteomes" id="UP000266489">
    <property type="component" value="Unassembled WGS sequence"/>
</dbReference>
<dbReference type="OrthoDB" id="9764591at2"/>
<dbReference type="InterPro" id="IPR039424">
    <property type="entry name" value="SBP_5"/>
</dbReference>